<gene>
    <name evidence="2" type="ORF">C3743_39935</name>
</gene>
<proteinExistence type="predicted"/>
<accession>A0A2S5DM44</accession>
<keyword evidence="1" id="KW-0812">Transmembrane</keyword>
<keyword evidence="1" id="KW-0472">Membrane</keyword>
<evidence type="ECO:0000313" key="2">
    <source>
        <dbReference type="EMBL" id="POZ80153.1"/>
    </source>
</evidence>
<dbReference type="AlphaFoldDB" id="A0A2S5DM44"/>
<feature type="transmembrane region" description="Helical" evidence="1">
    <location>
        <begin position="99"/>
        <end position="117"/>
    </location>
</feature>
<evidence type="ECO:0000313" key="3">
    <source>
        <dbReference type="Proteomes" id="UP000238655"/>
    </source>
</evidence>
<keyword evidence="1" id="KW-1133">Transmembrane helix</keyword>
<feature type="transmembrane region" description="Helical" evidence="1">
    <location>
        <begin position="15"/>
        <end position="33"/>
    </location>
</feature>
<feature type="transmembrane region" description="Helical" evidence="1">
    <location>
        <begin position="140"/>
        <end position="160"/>
    </location>
</feature>
<name>A0A2S5DM44_9BURK</name>
<comment type="caution">
    <text evidence="2">The sequence shown here is derived from an EMBL/GenBank/DDBJ whole genome shotgun (WGS) entry which is preliminary data.</text>
</comment>
<feature type="transmembrane region" description="Helical" evidence="1">
    <location>
        <begin position="45"/>
        <end position="64"/>
    </location>
</feature>
<dbReference type="Proteomes" id="UP000238655">
    <property type="component" value="Unassembled WGS sequence"/>
</dbReference>
<organism evidence="2 3">
    <name type="scientific">Burkholderia contaminans</name>
    <dbReference type="NCBI Taxonomy" id="488447"/>
    <lineage>
        <taxon>Bacteria</taxon>
        <taxon>Pseudomonadati</taxon>
        <taxon>Pseudomonadota</taxon>
        <taxon>Betaproteobacteria</taxon>
        <taxon>Burkholderiales</taxon>
        <taxon>Burkholderiaceae</taxon>
        <taxon>Burkholderia</taxon>
        <taxon>Burkholderia cepacia complex</taxon>
    </lineage>
</organism>
<dbReference type="EMBL" id="PQVP01000006">
    <property type="protein sequence ID" value="POZ80153.1"/>
    <property type="molecule type" value="Genomic_DNA"/>
</dbReference>
<reference evidence="2 3" key="1">
    <citation type="submission" date="2018-01" db="EMBL/GenBank/DDBJ databases">
        <title>Successful Treatment of Persistent Burkholderia cepacia Bacteremia with Ceftazidime-Avibactam.</title>
        <authorList>
            <person name="Tamma P."/>
            <person name="Fan Y."/>
            <person name="Bergman Y."/>
            <person name="Sick-Samuels A."/>
            <person name="Hsu A."/>
            <person name="Timp W."/>
            <person name="Simner P."/>
        </authorList>
    </citation>
    <scope>NUCLEOTIDE SEQUENCE [LARGE SCALE GENOMIC DNA]</scope>
    <source>
        <strain evidence="2 3">170816</strain>
    </source>
</reference>
<protein>
    <submittedName>
        <fullName evidence="2">Type IV secretion protein IcmC</fullName>
    </submittedName>
</protein>
<sequence length="170" mass="18301">MLGNFLQSMPGFESLINAVAALLGLLFTGFGVFRLIEYSKETGRVTLWSIFACFAAAIGLFNFASSVDSFLQTLWGSGTSVHSLLAYSESSSMPAQTGVALQALIEVFRMMGYWYYISGWVRFKDVGNGQGGRDVTFKSAAIRLIGGVFLINIVATVNAVSSTFGFGDVL</sequence>
<evidence type="ECO:0000256" key="1">
    <source>
        <dbReference type="SAM" id="Phobius"/>
    </source>
</evidence>